<evidence type="ECO:0000313" key="2">
    <source>
        <dbReference type="EMBL" id="KAJ5331205.1"/>
    </source>
</evidence>
<dbReference type="OrthoDB" id="4525395at2759"/>
<evidence type="ECO:0000256" key="1">
    <source>
        <dbReference type="SAM" id="MobiDB-lite"/>
    </source>
</evidence>
<dbReference type="Proteomes" id="UP001147746">
    <property type="component" value="Unassembled WGS sequence"/>
</dbReference>
<feature type="compositionally biased region" description="Basic and acidic residues" evidence="1">
    <location>
        <begin position="17"/>
        <end position="32"/>
    </location>
</feature>
<proteinExistence type="predicted"/>
<dbReference type="AlphaFoldDB" id="A0A9W9UEF3"/>
<name>A0A9W9UEF3_9EURO</name>
<organism evidence="2 3">
    <name type="scientific">Penicillium atrosanguineum</name>
    <dbReference type="NCBI Taxonomy" id="1132637"/>
    <lineage>
        <taxon>Eukaryota</taxon>
        <taxon>Fungi</taxon>
        <taxon>Dikarya</taxon>
        <taxon>Ascomycota</taxon>
        <taxon>Pezizomycotina</taxon>
        <taxon>Eurotiomycetes</taxon>
        <taxon>Eurotiomycetidae</taxon>
        <taxon>Eurotiales</taxon>
        <taxon>Aspergillaceae</taxon>
        <taxon>Penicillium</taxon>
    </lineage>
</organism>
<gene>
    <name evidence="2" type="ORF">N7476_000988</name>
</gene>
<feature type="compositionally biased region" description="Basic residues" evidence="1">
    <location>
        <begin position="41"/>
        <end position="52"/>
    </location>
</feature>
<reference evidence="2" key="2">
    <citation type="journal article" date="2023" name="IMA Fungus">
        <title>Comparative genomic study of the Penicillium genus elucidates a diverse pangenome and 15 lateral gene transfer events.</title>
        <authorList>
            <person name="Petersen C."/>
            <person name="Sorensen T."/>
            <person name="Nielsen M.R."/>
            <person name="Sondergaard T.E."/>
            <person name="Sorensen J.L."/>
            <person name="Fitzpatrick D.A."/>
            <person name="Frisvad J.C."/>
            <person name="Nielsen K.L."/>
        </authorList>
    </citation>
    <scope>NUCLEOTIDE SEQUENCE</scope>
    <source>
        <strain evidence="2">IBT 21472</strain>
    </source>
</reference>
<comment type="caution">
    <text evidence="2">The sequence shown here is derived from an EMBL/GenBank/DDBJ whole genome shotgun (WGS) entry which is preliminary data.</text>
</comment>
<keyword evidence="3" id="KW-1185">Reference proteome</keyword>
<protein>
    <submittedName>
        <fullName evidence="2">Uncharacterized protein</fullName>
    </submittedName>
</protein>
<evidence type="ECO:0000313" key="3">
    <source>
        <dbReference type="Proteomes" id="UP001147746"/>
    </source>
</evidence>
<feature type="region of interest" description="Disordered" evidence="1">
    <location>
        <begin position="1"/>
        <end position="78"/>
    </location>
</feature>
<reference evidence="2" key="1">
    <citation type="submission" date="2022-12" db="EMBL/GenBank/DDBJ databases">
        <authorList>
            <person name="Petersen C."/>
        </authorList>
    </citation>
    <scope>NUCLEOTIDE SEQUENCE</scope>
    <source>
        <strain evidence="2">IBT 21472</strain>
    </source>
</reference>
<dbReference type="EMBL" id="JAPZBO010000001">
    <property type="protein sequence ID" value="KAJ5331205.1"/>
    <property type="molecule type" value="Genomic_DNA"/>
</dbReference>
<accession>A0A9W9UEF3</accession>
<sequence>MPTQGHAGVSKQKTKRRTSENGRRKLSSERVKQNLHSSGSKPKKAKKKATKTKRSEKQIEQSETTQPSGPPPQTAAKDKDTRLTIDQMLAIYPFDQVKSTVFNIDHEKFRANSVKLREKHIEEEWNVNICKEQLKWLDKFVPHRRPIDPNESEDLHPDTLWRIICLKYELRDREVLEYGEETMKNVNAVLASYRSKKLEFDRNRVTVWFDGKMIKNISLKEWAENEAEINAEMIQKRIENGGGLPWVENIDDVLWDTGSDETELFRDDKLALGNKKGAI</sequence>